<dbReference type="OrthoDB" id="346124at2759"/>
<keyword evidence="2" id="KW-1185">Reference proteome</keyword>
<dbReference type="AlphaFoldDB" id="U6M0B3"/>
<dbReference type="Proteomes" id="UP000030750">
    <property type="component" value="Unassembled WGS sequence"/>
</dbReference>
<gene>
    <name evidence="1" type="ORF">EBH_0046820</name>
</gene>
<sequence length="366" mass="38477">MGNEGLVSPSLPLCCNWYVEVYVHLGKRSVCCCSSNGGSFASQFIAKNLGPAADSLTASAAAAAASAAASAAAAAAGKKSSKEEPRKFQIQDVVRQFAALFVSHDGLLFKACKEGKEDIRQGCSVCCLSLLPRAILAAFVGGTEAVVFLAEPAAAAAADAAAAAATTAAAAAANSEADDEAAGACITAWPLGAPEAFRRQVEQSLKGGKKDGEKVDKNSAKDSNFLASSLPEAKGLLTLQEDASEFLLRKAVVQTVLKREKTVQELLYHPAALRAAGLPHWKDDRLEMEQRAALGNTRTEKMLMRRVAATQEEYINKSAIARSLSKPPFVDSDIGVLVLLFNHSPNADESELLLRDGEETTAKVLP</sequence>
<accession>U6M0B3</accession>
<dbReference type="EMBL" id="HG716247">
    <property type="protein sequence ID" value="CDJ54294.1"/>
    <property type="molecule type" value="Genomic_DNA"/>
</dbReference>
<reference evidence="1" key="1">
    <citation type="submission" date="2013-10" db="EMBL/GenBank/DDBJ databases">
        <title>Genomic analysis of the causative agents of coccidiosis in chickens.</title>
        <authorList>
            <person name="Reid A.J."/>
            <person name="Blake D."/>
            <person name="Billington K."/>
            <person name="Browne H."/>
            <person name="Dunn M."/>
            <person name="Hung S."/>
            <person name="Kawahara F."/>
            <person name="Miranda-Saavedra D."/>
            <person name="Mourier T."/>
            <person name="Nagra H."/>
            <person name="Otto T.D."/>
            <person name="Rawlings N."/>
            <person name="Sanchez A."/>
            <person name="Sanders M."/>
            <person name="Subramaniam C."/>
            <person name="Tay Y."/>
            <person name="Dear P."/>
            <person name="Doerig C."/>
            <person name="Gruber A."/>
            <person name="Parkinson J."/>
            <person name="Shirley M."/>
            <person name="Wan K.L."/>
            <person name="Berriman M."/>
            <person name="Tomley F."/>
            <person name="Pain A."/>
        </authorList>
    </citation>
    <scope>NUCLEOTIDE SEQUENCE [LARGE SCALE GENOMIC DNA]</scope>
    <source>
        <strain evidence="1">Houghton</strain>
    </source>
</reference>
<organism evidence="1 2">
    <name type="scientific">Eimeria brunetti</name>
    <dbReference type="NCBI Taxonomy" id="51314"/>
    <lineage>
        <taxon>Eukaryota</taxon>
        <taxon>Sar</taxon>
        <taxon>Alveolata</taxon>
        <taxon>Apicomplexa</taxon>
        <taxon>Conoidasida</taxon>
        <taxon>Coccidia</taxon>
        <taxon>Eucoccidiorida</taxon>
        <taxon>Eimeriorina</taxon>
        <taxon>Eimeriidae</taxon>
        <taxon>Eimeria</taxon>
    </lineage>
</organism>
<reference evidence="1" key="2">
    <citation type="submission" date="2013-10" db="EMBL/GenBank/DDBJ databases">
        <authorList>
            <person name="Aslett M."/>
        </authorList>
    </citation>
    <scope>NUCLEOTIDE SEQUENCE [LARGE SCALE GENOMIC DNA]</scope>
    <source>
        <strain evidence="1">Houghton</strain>
    </source>
</reference>
<dbReference type="VEuPathDB" id="ToxoDB:EBH_0046820"/>
<evidence type="ECO:0000313" key="2">
    <source>
        <dbReference type="Proteomes" id="UP000030750"/>
    </source>
</evidence>
<protein>
    <submittedName>
        <fullName evidence="1">Uncharacterized protein</fullName>
    </submittedName>
</protein>
<evidence type="ECO:0000313" key="1">
    <source>
        <dbReference type="EMBL" id="CDJ54294.1"/>
    </source>
</evidence>
<name>U6M0B3_9EIME</name>
<proteinExistence type="predicted"/>